<sequence length="164" mass="18333">MPFHTKILWGENGLIRKTNLAPATRKEEVELRVKMLQTHQKLALVSLGLLAYQYSLGLELADGDYSNLSSHKTFSKVTWSAYMTSASLSFFAPPALIYEKRVSSMKIHRWLSYIHFVGMMSIPVLGKNISTSTNRLTAITTHQNVATATLVSMILSGLLTILPY</sequence>
<keyword evidence="1" id="KW-0472">Membrane</keyword>
<evidence type="ECO:0000256" key="1">
    <source>
        <dbReference type="SAM" id="Phobius"/>
    </source>
</evidence>
<feature type="transmembrane region" description="Helical" evidence="1">
    <location>
        <begin position="81"/>
        <end position="98"/>
    </location>
</feature>
<name>A0A381V369_9ZZZZ</name>
<gene>
    <name evidence="2" type="ORF">METZ01_LOCUS87694</name>
</gene>
<feature type="transmembrane region" description="Helical" evidence="1">
    <location>
        <begin position="145"/>
        <end position="162"/>
    </location>
</feature>
<dbReference type="EMBL" id="UINC01007735">
    <property type="protein sequence ID" value="SVA34840.1"/>
    <property type="molecule type" value="Genomic_DNA"/>
</dbReference>
<evidence type="ECO:0008006" key="3">
    <source>
        <dbReference type="Google" id="ProtNLM"/>
    </source>
</evidence>
<feature type="transmembrane region" description="Helical" evidence="1">
    <location>
        <begin position="42"/>
        <end position="61"/>
    </location>
</feature>
<keyword evidence="1" id="KW-1133">Transmembrane helix</keyword>
<organism evidence="2">
    <name type="scientific">marine metagenome</name>
    <dbReference type="NCBI Taxonomy" id="408172"/>
    <lineage>
        <taxon>unclassified sequences</taxon>
        <taxon>metagenomes</taxon>
        <taxon>ecological metagenomes</taxon>
    </lineage>
</organism>
<evidence type="ECO:0000313" key="2">
    <source>
        <dbReference type="EMBL" id="SVA34840.1"/>
    </source>
</evidence>
<accession>A0A381V369</accession>
<dbReference type="AlphaFoldDB" id="A0A381V369"/>
<reference evidence="2" key="1">
    <citation type="submission" date="2018-05" db="EMBL/GenBank/DDBJ databases">
        <authorList>
            <person name="Lanie J.A."/>
            <person name="Ng W.-L."/>
            <person name="Kazmierczak K.M."/>
            <person name="Andrzejewski T.M."/>
            <person name="Davidsen T.M."/>
            <person name="Wayne K.J."/>
            <person name="Tettelin H."/>
            <person name="Glass J.I."/>
            <person name="Rusch D."/>
            <person name="Podicherti R."/>
            <person name="Tsui H.-C.T."/>
            <person name="Winkler M.E."/>
        </authorList>
    </citation>
    <scope>NUCLEOTIDE SEQUENCE</scope>
</reference>
<protein>
    <recommendedName>
        <fullName evidence="3">Cytochrome b561 domain-containing protein</fullName>
    </recommendedName>
</protein>
<keyword evidence="1" id="KW-0812">Transmembrane</keyword>
<feature type="transmembrane region" description="Helical" evidence="1">
    <location>
        <begin position="110"/>
        <end position="125"/>
    </location>
</feature>
<proteinExistence type="predicted"/>